<dbReference type="AlphaFoldDB" id="D6Z783"/>
<dbReference type="Gene3D" id="3.50.30.10">
    <property type="entry name" value="Phosphohistidine domain"/>
    <property type="match status" value="1"/>
</dbReference>
<dbReference type="SUPFAM" id="SSF56059">
    <property type="entry name" value="Glutathione synthetase ATP-binding domain-like"/>
    <property type="match status" value="1"/>
</dbReference>
<dbReference type="InterPro" id="IPR013815">
    <property type="entry name" value="ATP_grasp_subdomain_1"/>
</dbReference>
<dbReference type="eggNOG" id="COG3848">
    <property type="taxonomic scope" value="Bacteria"/>
</dbReference>
<dbReference type="eggNOG" id="COG0574">
    <property type="taxonomic scope" value="Bacteria"/>
</dbReference>
<evidence type="ECO:0000313" key="4">
    <source>
        <dbReference type="Proteomes" id="UP000002247"/>
    </source>
</evidence>
<dbReference type="STRING" id="640132.Srot_1348"/>
<dbReference type="OrthoDB" id="9765468at2"/>
<dbReference type="Gene3D" id="3.30.470.20">
    <property type="entry name" value="ATP-grasp fold, B domain"/>
    <property type="match status" value="2"/>
</dbReference>
<dbReference type="InterPro" id="IPR051549">
    <property type="entry name" value="PEP_Utilizing_Enz"/>
</dbReference>
<dbReference type="PANTHER" id="PTHR43615">
    <property type="entry name" value="PHOSPHOENOLPYRUVATE SYNTHASE-RELATED"/>
    <property type="match status" value="1"/>
</dbReference>
<accession>D6Z783</accession>
<dbReference type="GO" id="GO:0005524">
    <property type="term" value="F:ATP binding"/>
    <property type="evidence" value="ECO:0007669"/>
    <property type="project" value="InterPro"/>
</dbReference>
<organism evidence="3 4">
    <name type="scientific">Segniliparus rotundus (strain ATCC BAA-972 / CDC 1076 / CIP 108378 / DSM 44985 / JCM 13578)</name>
    <dbReference type="NCBI Taxonomy" id="640132"/>
    <lineage>
        <taxon>Bacteria</taxon>
        <taxon>Bacillati</taxon>
        <taxon>Actinomycetota</taxon>
        <taxon>Actinomycetes</taxon>
        <taxon>Mycobacteriales</taxon>
        <taxon>Segniliparaceae</taxon>
        <taxon>Segniliparus</taxon>
    </lineage>
</organism>
<feature type="domain" description="Pyruvate phosphate dikinase AMP/ATP-binding" evidence="2">
    <location>
        <begin position="200"/>
        <end position="247"/>
    </location>
</feature>
<dbReference type="PANTHER" id="PTHR43615:SF1">
    <property type="entry name" value="PPDK_N DOMAIN-CONTAINING PROTEIN"/>
    <property type="match status" value="1"/>
</dbReference>
<protein>
    <submittedName>
        <fullName evidence="3">Pyruvate phosphate dikinase PEP/pyruvate-binding protein</fullName>
    </submittedName>
</protein>
<sequence length="809" mass="87862">MKFMFLGSNDFSAAEAGTKAAALHELAVSGFHVPPGFVLAPGTEAPDDAQLQDLVGRIGGFPVAVRSSGAAEDLDDASFAGMYESYLNVQDVQTLRQRIADCRESAHSARAAEYSSRRGHGTAPGQLSVLVQRQVDARIAGVGFTIDPLRGVEDFGVVEYCNGLGERLVSGHVTGSRLSIRLRDGEIVERCEGSEPAVCSAEEAAALAALMLAVQAQRGRPQDIEWAIATDGAVWLLQARPITAISWRTDCGQYTDADFRDGGVSARVCTPMMYSLYRNAFQSTMQQFFVELGLQPPEVEPEWIGMFYGRPYWNVAAVKNCFAKVPGWSEREFDADLGVNKAYGPEGPVLVPTTVSTVVRAVPVALAAARLRKGKLVQARRFAGQWPSRHGSWRRRIDEFAQTSDSQFARDLAECLLDFHPATEQMYFGVIYNNTVLQSDFKKLLDGVDAATGGTSAVTDLIGGLADISHMDMQRGIVGLHRVCRDEGLDSPAAKEEFAHFLDRHGFHADIELELMCPRWSEEPDRLRAMIRSMLESGVEPMDPDASVARQRQRYDEARAEVLARARARPLARLRYSRSLKRMLDQVRRYLVAREAMRELSAQAYAVVRSYLVEAGSRLAACGALGDPDDVFMLSASELADLAAARLDSSASDLPGSDVAATVRYRRALYDGYRDCEPPHELGSGVQELAARGTGDCLTGLGCSPGQVEGTARVVHSLREIDSLRAGDILVTQYTDPGWTPALGLVSGVVTQVGGMLSHAAVISREYGIPAVLNVANATSLIRSGQQVRIDGRAGTVELLDHCEEQVAS</sequence>
<dbReference type="InterPro" id="IPR002192">
    <property type="entry name" value="PPDK_AMP/ATP-bd"/>
</dbReference>
<dbReference type="GO" id="GO:0016301">
    <property type="term" value="F:kinase activity"/>
    <property type="evidence" value="ECO:0007669"/>
    <property type="project" value="UniProtKB-KW"/>
</dbReference>
<feature type="domain" description="PEP-utilising enzyme mobile" evidence="1">
    <location>
        <begin position="725"/>
        <end position="795"/>
    </location>
</feature>
<keyword evidence="3" id="KW-0418">Kinase</keyword>
<evidence type="ECO:0000313" key="3">
    <source>
        <dbReference type="EMBL" id="ADG97813.1"/>
    </source>
</evidence>
<gene>
    <name evidence="3" type="ordered locus">Srot_1348</name>
</gene>
<dbReference type="Pfam" id="PF00391">
    <property type="entry name" value="PEP-utilizers"/>
    <property type="match status" value="1"/>
</dbReference>
<evidence type="ECO:0000259" key="1">
    <source>
        <dbReference type="Pfam" id="PF00391"/>
    </source>
</evidence>
<dbReference type="InterPro" id="IPR008279">
    <property type="entry name" value="PEP-util_enz_mobile_dom"/>
</dbReference>
<feature type="domain" description="Pyruvate phosphate dikinase AMP/ATP-binding" evidence="2">
    <location>
        <begin position="61"/>
        <end position="195"/>
    </location>
</feature>
<keyword evidence="3" id="KW-0808">Transferase</keyword>
<keyword evidence="4" id="KW-1185">Reference proteome</keyword>
<dbReference type="SUPFAM" id="SSF52009">
    <property type="entry name" value="Phosphohistidine domain"/>
    <property type="match status" value="1"/>
</dbReference>
<keyword evidence="3" id="KW-0670">Pyruvate</keyword>
<dbReference type="HOGENOM" id="CLU_005950_0_0_11"/>
<dbReference type="RefSeq" id="WP_013138267.1">
    <property type="nucleotide sequence ID" value="NC_014168.1"/>
</dbReference>
<dbReference type="KEGG" id="srt:Srot_1348"/>
<reference evidence="3 4" key="1">
    <citation type="journal article" date="2010" name="Stand. Genomic Sci.">
        <title>Complete genome sequence of Segniliparus rotundus type strain (CDC 1076).</title>
        <authorList>
            <person name="Sikorski J."/>
            <person name="Lapidus A."/>
            <person name="Copeland A."/>
            <person name="Misra M."/>
            <person name="Glavina Del Rio T."/>
            <person name="Nolan M."/>
            <person name="Lucas S."/>
            <person name="Chen F."/>
            <person name="Tice H."/>
            <person name="Cheng J.F."/>
            <person name="Jando M."/>
            <person name="Schneider S."/>
            <person name="Bruce D."/>
            <person name="Goodwin L."/>
            <person name="Pitluck S."/>
            <person name="Liolios K."/>
            <person name="Mikhailova N."/>
            <person name="Pati A."/>
            <person name="Ivanova N."/>
            <person name="Mavromatis K."/>
            <person name="Chen A."/>
            <person name="Palaniappan K."/>
            <person name="Chertkov O."/>
            <person name="Land M."/>
            <person name="Hauser L."/>
            <person name="Chang Y.J."/>
            <person name="Jeffries C.D."/>
            <person name="Brettin T."/>
            <person name="Detter J.C."/>
            <person name="Han C."/>
            <person name="Rohde M."/>
            <person name="Goker M."/>
            <person name="Bristow J."/>
            <person name="Eisen J.A."/>
            <person name="Markowitz V."/>
            <person name="Hugenholtz P."/>
            <person name="Kyrpides N.C."/>
            <person name="Klenk H.P."/>
        </authorList>
    </citation>
    <scope>NUCLEOTIDE SEQUENCE [LARGE SCALE GENOMIC DNA]</scope>
    <source>
        <strain evidence="4">ATCC BAA-972 / CDC 1076 / CIP 108378 / DSM 44985 / JCM 13578</strain>
    </source>
</reference>
<proteinExistence type="predicted"/>
<dbReference type="Pfam" id="PF01326">
    <property type="entry name" value="PPDK_N"/>
    <property type="match status" value="2"/>
</dbReference>
<dbReference type="EMBL" id="CP001958">
    <property type="protein sequence ID" value="ADG97813.1"/>
    <property type="molecule type" value="Genomic_DNA"/>
</dbReference>
<name>D6Z783_SEGRD</name>
<dbReference type="Gene3D" id="3.30.1490.20">
    <property type="entry name" value="ATP-grasp fold, A domain"/>
    <property type="match status" value="1"/>
</dbReference>
<evidence type="ECO:0000259" key="2">
    <source>
        <dbReference type="Pfam" id="PF01326"/>
    </source>
</evidence>
<dbReference type="Proteomes" id="UP000002247">
    <property type="component" value="Chromosome"/>
</dbReference>
<dbReference type="InterPro" id="IPR036637">
    <property type="entry name" value="Phosphohistidine_dom_sf"/>
</dbReference>